<name>A0A8S2T5A9_9BILA</name>
<dbReference type="PANTHER" id="PTHR15104">
    <property type="entry name" value="DIHYDROPTERIDINE REDUCTASE"/>
    <property type="match status" value="1"/>
</dbReference>
<dbReference type="GO" id="GO:0005737">
    <property type="term" value="C:cytoplasm"/>
    <property type="evidence" value="ECO:0007669"/>
    <property type="project" value="TreeGrafter"/>
</dbReference>
<dbReference type="GO" id="GO:0006729">
    <property type="term" value="P:tetrahydrobiopterin biosynthetic process"/>
    <property type="evidence" value="ECO:0007669"/>
    <property type="project" value="TreeGrafter"/>
</dbReference>
<dbReference type="Gene3D" id="3.40.50.720">
    <property type="entry name" value="NAD(P)-binding Rossmann-like Domain"/>
    <property type="match status" value="1"/>
</dbReference>
<dbReference type="PANTHER" id="PTHR15104:SF0">
    <property type="entry name" value="DIHYDROPTERIDINE REDUCTASE"/>
    <property type="match status" value="1"/>
</dbReference>
<evidence type="ECO:0000313" key="5">
    <source>
        <dbReference type="EMBL" id="CAF4266593.1"/>
    </source>
</evidence>
<gene>
    <name evidence="6" type="ORF">GIL414_LOCUS25200</name>
    <name evidence="5" type="ORF">SMN809_LOCUS24647</name>
</gene>
<dbReference type="SUPFAM" id="SSF51735">
    <property type="entry name" value="NAD(P)-binding Rossmann-fold domains"/>
    <property type="match status" value="1"/>
</dbReference>
<feature type="non-terminal residue" evidence="5">
    <location>
        <position position="1"/>
    </location>
</feature>
<comment type="caution">
    <text evidence="5">The sequence shown here is derived from an EMBL/GenBank/DDBJ whole genome shotgun (WGS) entry which is preliminary data.</text>
</comment>
<evidence type="ECO:0000256" key="4">
    <source>
        <dbReference type="ARBA" id="ARBA00023002"/>
    </source>
</evidence>
<dbReference type="AlphaFoldDB" id="A0A8S2T5A9"/>
<evidence type="ECO:0000256" key="2">
    <source>
        <dbReference type="ARBA" id="ARBA00011738"/>
    </source>
</evidence>
<dbReference type="GO" id="GO:0070404">
    <property type="term" value="F:NADH binding"/>
    <property type="evidence" value="ECO:0007669"/>
    <property type="project" value="TreeGrafter"/>
</dbReference>
<evidence type="ECO:0000313" key="6">
    <source>
        <dbReference type="EMBL" id="CAF4286360.1"/>
    </source>
</evidence>
<sequence length="64" mass="6426">LKENGLLTFSGAAAALDATPGMIGYGAAKAATIHIGKSLAAPNSGMPKDSSVLTIAPYVCLFFI</sequence>
<dbReference type="EMBL" id="CAJOBJ010033420">
    <property type="protein sequence ID" value="CAF4286360.1"/>
    <property type="molecule type" value="Genomic_DNA"/>
</dbReference>
<dbReference type="GO" id="GO:0006559">
    <property type="term" value="P:L-phenylalanine catabolic process"/>
    <property type="evidence" value="ECO:0007669"/>
    <property type="project" value="TreeGrafter"/>
</dbReference>
<reference evidence="5" key="1">
    <citation type="submission" date="2021-02" db="EMBL/GenBank/DDBJ databases">
        <authorList>
            <person name="Nowell W R."/>
        </authorList>
    </citation>
    <scope>NUCLEOTIDE SEQUENCE</scope>
</reference>
<dbReference type="GO" id="GO:0070402">
    <property type="term" value="F:NADPH binding"/>
    <property type="evidence" value="ECO:0007669"/>
    <property type="project" value="TreeGrafter"/>
</dbReference>
<dbReference type="GO" id="GO:0004155">
    <property type="term" value="F:6,7-dihydropteridine reductase activity"/>
    <property type="evidence" value="ECO:0007669"/>
    <property type="project" value="TreeGrafter"/>
</dbReference>
<dbReference type="InterPro" id="IPR036291">
    <property type="entry name" value="NAD(P)-bd_dom_sf"/>
</dbReference>
<evidence type="ECO:0000256" key="3">
    <source>
        <dbReference type="ARBA" id="ARBA00022857"/>
    </source>
</evidence>
<accession>A0A8S2T5A9</accession>
<protein>
    <submittedName>
        <fullName evidence="5">Uncharacterized protein</fullName>
    </submittedName>
</protein>
<comment type="similarity">
    <text evidence="1">Belongs to the short-chain dehydrogenases/reductases (SDR) family.</text>
</comment>
<dbReference type="Proteomes" id="UP000676336">
    <property type="component" value="Unassembled WGS sequence"/>
</dbReference>
<comment type="subunit">
    <text evidence="2">Homodimer.</text>
</comment>
<dbReference type="Proteomes" id="UP000681720">
    <property type="component" value="Unassembled WGS sequence"/>
</dbReference>
<organism evidence="5 7">
    <name type="scientific">Rotaria magnacalcarata</name>
    <dbReference type="NCBI Taxonomy" id="392030"/>
    <lineage>
        <taxon>Eukaryota</taxon>
        <taxon>Metazoa</taxon>
        <taxon>Spiralia</taxon>
        <taxon>Gnathifera</taxon>
        <taxon>Rotifera</taxon>
        <taxon>Eurotatoria</taxon>
        <taxon>Bdelloidea</taxon>
        <taxon>Philodinida</taxon>
        <taxon>Philodinidae</taxon>
        <taxon>Rotaria</taxon>
    </lineage>
</organism>
<proteinExistence type="inferred from homology"/>
<dbReference type="EMBL" id="CAJOBI010029818">
    <property type="protein sequence ID" value="CAF4266593.1"/>
    <property type="molecule type" value="Genomic_DNA"/>
</dbReference>
<evidence type="ECO:0000256" key="1">
    <source>
        <dbReference type="ARBA" id="ARBA00006484"/>
    </source>
</evidence>
<keyword evidence="3" id="KW-0521">NADP</keyword>
<evidence type="ECO:0000313" key="7">
    <source>
        <dbReference type="Proteomes" id="UP000676336"/>
    </source>
</evidence>
<keyword evidence="4" id="KW-0560">Oxidoreductase</keyword>